<dbReference type="RefSeq" id="WP_011744809.1">
    <property type="nucleotide sequence ID" value="NC_008639.1"/>
</dbReference>
<dbReference type="OrthoDB" id="9804145at2"/>
<dbReference type="KEGG" id="cph:Cpha266_0934"/>
<name>A1BF05_CHLPD</name>
<feature type="compositionally biased region" description="Basic and acidic residues" evidence="1">
    <location>
        <begin position="435"/>
        <end position="449"/>
    </location>
</feature>
<dbReference type="REBASE" id="14086">
    <property type="entry name" value="Cph266ORF939P"/>
</dbReference>
<accession>A1BF05</accession>
<dbReference type="eggNOG" id="COG3587">
    <property type="taxonomic scope" value="Bacteria"/>
</dbReference>
<dbReference type="InterPro" id="IPR050742">
    <property type="entry name" value="Helicase_Restrict-Modif_Enz"/>
</dbReference>
<dbReference type="InterPro" id="IPR006935">
    <property type="entry name" value="Helicase/UvrB_N"/>
</dbReference>
<dbReference type="STRING" id="290317.Cpha266_0934"/>
<dbReference type="GO" id="GO:0005829">
    <property type="term" value="C:cytosol"/>
    <property type="evidence" value="ECO:0007669"/>
    <property type="project" value="TreeGrafter"/>
</dbReference>
<dbReference type="SUPFAM" id="SSF52540">
    <property type="entry name" value="P-loop containing nucleoside triphosphate hydrolases"/>
    <property type="match status" value="2"/>
</dbReference>
<dbReference type="GO" id="GO:0005524">
    <property type="term" value="F:ATP binding"/>
    <property type="evidence" value="ECO:0007669"/>
    <property type="project" value="InterPro"/>
</dbReference>
<feature type="domain" description="Helicase/UvrB N-terminal" evidence="2">
    <location>
        <begin position="148"/>
        <end position="364"/>
    </location>
</feature>
<dbReference type="EMBL" id="CP000492">
    <property type="protein sequence ID" value="ABL64982.1"/>
    <property type="molecule type" value="Genomic_DNA"/>
</dbReference>
<sequence>MSDQNPILNSPYEEPLLHYATDEDGALNYSDIRSGRRIFTPDIQPIPTRQGDQGSIFEINDYAVAFGDYPVNLLRNEVGKWREALYPGTTRVTRELLSFWFLNPERHAVRKLFFAQREAVETAIWLNEIGEKSNTGHFIVTRLIAAQCDVSTNREQQLPRIAFKMATGSGKTVVMGMLMLYHYFNRQEYRQDTRFADYFLIVTPGITIRDRLGVLFVDKRSANKHDRVDYYAARDLVPQTLEPRLEGLNARLIITNYHALEPKTLQGNKKSPLDGKLDVFGNKQEAKEDFSLLIKRLLGRFKTGSRLLVLNDEAHHCYLPKSKGKTEDNEESDENAKAAVWFTGITEISKRYKLQQVYDLSATPYYLKGSGYDAYTLFPWVVSDFGLIEAIESGLVKIPFIPESDNTQELDTPVLRNLYEHVRDDLPKKGRKRAKSDAKKEGSDVKEAPPKLPRLVKGALDQFYNHYREYDEGSRISHEERSGLFSTPPVFIVVCNNTSVSKEVYKFIAGYEERDSEGNVTRVVDGHYSLFSNYDPDTRMAKHRSPTLLIDSDALENSDQISDEFKKIFASEIAEFKRDYARLKGQGSIETITDAEILREVVNTVGKRGRKLGSHIRCVVSVSMLSEGWDANTVTHIMGLRAFGSQLLCEQVAGRALRRMNYFLQTYRRDSGELVAEKDRHRFRKENLIEKFPPEYAHIIGVPFTMFKSGKTTNPDPPDYTHIKALPERQNDFEITFPNLIGYRTEQLDGNILHDFSGIENYELDFSKFPTETTLASPFSPHQEKMQITSVLEKRDQELLFLITNELIRTHFSDEDQNPRFQLFGKLKAIVEEWYKSKVVLLNQQDERYKRLLYFEEGKKMADHIVRAINPHINTEEYIRPVFNYYNRFGSTKYVSGNTSKEVYRATKSHVNYVAMDSGWEGIAAKTLEELPQVISYVKNQFLGFTVPYVKEGQDKQYYPDFIALIATPAGEPLNLIIEISGMSKDKAEKKWFVENRWLPAVNAVHEKYEFGRWHFIEVANDIRDIRTQLLNKIQEINL</sequence>
<dbReference type="Gene3D" id="3.40.50.300">
    <property type="entry name" value="P-loop containing nucleotide triphosphate hydrolases"/>
    <property type="match status" value="2"/>
</dbReference>
<keyword evidence="4" id="KW-1185">Reference proteome</keyword>
<dbReference type="Proteomes" id="UP000008701">
    <property type="component" value="Chromosome"/>
</dbReference>
<evidence type="ECO:0000313" key="4">
    <source>
        <dbReference type="Proteomes" id="UP000008701"/>
    </source>
</evidence>
<protein>
    <submittedName>
        <fullName evidence="3">Type III restriction enzyme, res subunit</fullName>
    </submittedName>
</protein>
<dbReference type="AlphaFoldDB" id="A1BF05"/>
<reference evidence="3 4" key="1">
    <citation type="submission" date="2006-12" db="EMBL/GenBank/DDBJ databases">
        <title>Complete sequence of Chlorobium phaeobacteroides DSM 266.</title>
        <authorList>
            <consortium name="US DOE Joint Genome Institute"/>
            <person name="Copeland A."/>
            <person name="Lucas S."/>
            <person name="Lapidus A."/>
            <person name="Barry K."/>
            <person name="Detter J.C."/>
            <person name="Glavina del Rio T."/>
            <person name="Hammon N."/>
            <person name="Israni S."/>
            <person name="Pitluck S."/>
            <person name="Goltsman E."/>
            <person name="Schmutz J."/>
            <person name="Larimer F."/>
            <person name="Land M."/>
            <person name="Hauser L."/>
            <person name="Mikhailova N."/>
            <person name="Li T."/>
            <person name="Overmann J."/>
            <person name="Bryant D.A."/>
            <person name="Richardson P."/>
        </authorList>
    </citation>
    <scope>NUCLEOTIDE SEQUENCE [LARGE SCALE GENOMIC DNA]</scope>
    <source>
        <strain evidence="3 4">DSM 266</strain>
    </source>
</reference>
<dbReference type="GO" id="GO:0003677">
    <property type="term" value="F:DNA binding"/>
    <property type="evidence" value="ECO:0007669"/>
    <property type="project" value="InterPro"/>
</dbReference>
<dbReference type="GO" id="GO:0016787">
    <property type="term" value="F:hydrolase activity"/>
    <property type="evidence" value="ECO:0007669"/>
    <property type="project" value="InterPro"/>
</dbReference>
<dbReference type="NCBIfam" id="NF046055">
    <property type="entry name" value="restr_BPTD_3080"/>
    <property type="match status" value="1"/>
</dbReference>
<dbReference type="HOGENOM" id="CLU_008785_0_0_10"/>
<dbReference type="PANTHER" id="PTHR47396">
    <property type="entry name" value="TYPE I RESTRICTION ENZYME ECOKI R PROTEIN"/>
    <property type="match status" value="1"/>
</dbReference>
<dbReference type="PANTHER" id="PTHR47396:SF1">
    <property type="entry name" value="ATP-DEPENDENT HELICASE IRC3-RELATED"/>
    <property type="match status" value="1"/>
</dbReference>
<dbReference type="Pfam" id="PF04851">
    <property type="entry name" value="ResIII"/>
    <property type="match status" value="1"/>
</dbReference>
<evidence type="ECO:0000259" key="2">
    <source>
        <dbReference type="Pfam" id="PF04851"/>
    </source>
</evidence>
<gene>
    <name evidence="3" type="ordered locus">Cpha266_0934</name>
</gene>
<proteinExistence type="predicted"/>
<feature type="region of interest" description="Disordered" evidence="1">
    <location>
        <begin position="426"/>
        <end position="451"/>
    </location>
</feature>
<organism evidence="3 4">
    <name type="scientific">Chlorobium phaeobacteroides (strain DSM 266 / SMG 266 / 2430)</name>
    <dbReference type="NCBI Taxonomy" id="290317"/>
    <lineage>
        <taxon>Bacteria</taxon>
        <taxon>Pseudomonadati</taxon>
        <taxon>Chlorobiota</taxon>
        <taxon>Chlorobiia</taxon>
        <taxon>Chlorobiales</taxon>
        <taxon>Chlorobiaceae</taxon>
        <taxon>Chlorobium/Pelodictyon group</taxon>
        <taxon>Chlorobium</taxon>
    </lineage>
</organism>
<evidence type="ECO:0000313" key="3">
    <source>
        <dbReference type="EMBL" id="ABL64982.1"/>
    </source>
</evidence>
<evidence type="ECO:0000256" key="1">
    <source>
        <dbReference type="SAM" id="MobiDB-lite"/>
    </source>
</evidence>
<dbReference type="InterPro" id="IPR027417">
    <property type="entry name" value="P-loop_NTPase"/>
</dbReference>